<name>A0AAN6WDQ3_9PEZI</name>
<gene>
    <name evidence="3" type="ORF">QBC36DRAFT_369156</name>
</gene>
<evidence type="ECO:0000256" key="1">
    <source>
        <dbReference type="SAM" id="MobiDB-lite"/>
    </source>
</evidence>
<comment type="caution">
    <text evidence="3">The sequence shown here is derived from an EMBL/GenBank/DDBJ whole genome shotgun (WGS) entry which is preliminary data.</text>
</comment>
<keyword evidence="2" id="KW-0812">Transmembrane</keyword>
<evidence type="ECO:0000313" key="4">
    <source>
        <dbReference type="Proteomes" id="UP001302321"/>
    </source>
</evidence>
<feature type="transmembrane region" description="Helical" evidence="2">
    <location>
        <begin position="55"/>
        <end position="75"/>
    </location>
</feature>
<feature type="compositionally biased region" description="Basic and acidic residues" evidence="1">
    <location>
        <begin position="206"/>
        <end position="229"/>
    </location>
</feature>
<keyword evidence="2" id="KW-0472">Membrane</keyword>
<feature type="region of interest" description="Disordered" evidence="1">
    <location>
        <begin position="191"/>
        <end position="229"/>
    </location>
</feature>
<dbReference type="AlphaFoldDB" id="A0AAN6WDQ3"/>
<sequence>MAPIPQPQSVSPPGETSSFLPLRARSLLLLLRRQTPTETIPASYGALYNSLSPGAIAGIVLGSVAGFCLVLYLFYTCINIGNVDSTTEGTASVVTRKSHHHRRNSQSGHRRSRNIEITRTTREQSRGPVIVEERVGGGGMGIDSVILEERRRSYSRGGPGGPGGGVRRVVEVSDDDTGTVDDEVVVIEEHSPVRGGGGSRRRERSRIRSVERRSSGYREVDPERFAGGDARVVEVRRSGSHRR</sequence>
<feature type="region of interest" description="Disordered" evidence="1">
    <location>
        <begin position="92"/>
        <end position="126"/>
    </location>
</feature>
<accession>A0AAN6WDQ3</accession>
<keyword evidence="2" id="KW-1133">Transmembrane helix</keyword>
<dbReference type="EMBL" id="MU866144">
    <property type="protein sequence ID" value="KAK4178232.1"/>
    <property type="molecule type" value="Genomic_DNA"/>
</dbReference>
<keyword evidence="4" id="KW-1185">Reference proteome</keyword>
<evidence type="ECO:0000313" key="3">
    <source>
        <dbReference type="EMBL" id="KAK4178232.1"/>
    </source>
</evidence>
<feature type="compositionally biased region" description="Basic and acidic residues" evidence="1">
    <location>
        <begin position="113"/>
        <end position="126"/>
    </location>
</feature>
<reference evidence="3" key="2">
    <citation type="submission" date="2023-05" db="EMBL/GenBank/DDBJ databases">
        <authorList>
            <consortium name="Lawrence Berkeley National Laboratory"/>
            <person name="Steindorff A."/>
            <person name="Hensen N."/>
            <person name="Bonometti L."/>
            <person name="Westerberg I."/>
            <person name="Brannstrom I.O."/>
            <person name="Guillou S."/>
            <person name="Cros-Aarteil S."/>
            <person name="Calhoun S."/>
            <person name="Haridas S."/>
            <person name="Kuo A."/>
            <person name="Mondo S."/>
            <person name="Pangilinan J."/>
            <person name="Riley R."/>
            <person name="Labutti K."/>
            <person name="Andreopoulos B."/>
            <person name="Lipzen A."/>
            <person name="Chen C."/>
            <person name="Yanf M."/>
            <person name="Daum C."/>
            <person name="Ng V."/>
            <person name="Clum A."/>
            <person name="Ohm R."/>
            <person name="Martin F."/>
            <person name="Silar P."/>
            <person name="Natvig D."/>
            <person name="Lalanne C."/>
            <person name="Gautier V."/>
            <person name="Ament-Velasquez S.L."/>
            <person name="Kruys A."/>
            <person name="Hutchinson M.I."/>
            <person name="Powell A.J."/>
            <person name="Barry K."/>
            <person name="Miller A.N."/>
            <person name="Grigoriev I.V."/>
            <person name="Debuchy R."/>
            <person name="Gladieux P."/>
            <person name="Thoren M.H."/>
            <person name="Johannesson H."/>
        </authorList>
    </citation>
    <scope>NUCLEOTIDE SEQUENCE</scope>
    <source>
        <strain evidence="3">CBS 892.96</strain>
    </source>
</reference>
<feature type="compositionally biased region" description="Basic residues" evidence="1">
    <location>
        <begin position="96"/>
        <end position="112"/>
    </location>
</feature>
<protein>
    <submittedName>
        <fullName evidence="3">Uncharacterized protein</fullName>
    </submittedName>
</protein>
<evidence type="ECO:0000256" key="2">
    <source>
        <dbReference type="SAM" id="Phobius"/>
    </source>
</evidence>
<reference evidence="3" key="1">
    <citation type="journal article" date="2023" name="Mol. Phylogenet. Evol.">
        <title>Genome-scale phylogeny and comparative genomics of the fungal order Sordariales.</title>
        <authorList>
            <person name="Hensen N."/>
            <person name="Bonometti L."/>
            <person name="Westerberg I."/>
            <person name="Brannstrom I.O."/>
            <person name="Guillou S."/>
            <person name="Cros-Aarteil S."/>
            <person name="Calhoun S."/>
            <person name="Haridas S."/>
            <person name="Kuo A."/>
            <person name="Mondo S."/>
            <person name="Pangilinan J."/>
            <person name="Riley R."/>
            <person name="LaButti K."/>
            <person name="Andreopoulos B."/>
            <person name="Lipzen A."/>
            <person name="Chen C."/>
            <person name="Yan M."/>
            <person name="Daum C."/>
            <person name="Ng V."/>
            <person name="Clum A."/>
            <person name="Steindorff A."/>
            <person name="Ohm R.A."/>
            <person name="Martin F."/>
            <person name="Silar P."/>
            <person name="Natvig D.O."/>
            <person name="Lalanne C."/>
            <person name="Gautier V."/>
            <person name="Ament-Velasquez S.L."/>
            <person name="Kruys A."/>
            <person name="Hutchinson M.I."/>
            <person name="Powell A.J."/>
            <person name="Barry K."/>
            <person name="Miller A.N."/>
            <person name="Grigoriev I.V."/>
            <person name="Debuchy R."/>
            <person name="Gladieux P."/>
            <person name="Hiltunen Thoren M."/>
            <person name="Johannesson H."/>
        </authorList>
    </citation>
    <scope>NUCLEOTIDE SEQUENCE</scope>
    <source>
        <strain evidence="3">CBS 892.96</strain>
    </source>
</reference>
<dbReference type="Proteomes" id="UP001302321">
    <property type="component" value="Unassembled WGS sequence"/>
</dbReference>
<proteinExistence type="predicted"/>
<organism evidence="3 4">
    <name type="scientific">Triangularia setosa</name>
    <dbReference type="NCBI Taxonomy" id="2587417"/>
    <lineage>
        <taxon>Eukaryota</taxon>
        <taxon>Fungi</taxon>
        <taxon>Dikarya</taxon>
        <taxon>Ascomycota</taxon>
        <taxon>Pezizomycotina</taxon>
        <taxon>Sordariomycetes</taxon>
        <taxon>Sordariomycetidae</taxon>
        <taxon>Sordariales</taxon>
        <taxon>Podosporaceae</taxon>
        <taxon>Triangularia</taxon>
    </lineage>
</organism>